<sequence>EWDWQKEVEQLASADVIVSIQQDDAVILKQMTPHAEVINAPMSAVYQPHTVDEQIEGRCVFIASDIEPNVNGLQWLLEAVWPEVLRANPSTTLHVCGSVCSQFRQTYHNVRFLGRIDDLAPEYGAAEVCLLPLRTGSGLKIKLVEALSHGRACVSTAVGVQGMGQLTDKAVLVADKPEDFAQAMLTVLQHPEKRKTMEAYARTYVVGHLAPETVYQPLVDWIHQHIQQSNPL</sequence>
<reference evidence="1" key="1">
    <citation type="submission" date="2019-11" db="EMBL/GenBank/DDBJ databases">
        <title>Microbial mats filling the niche in hypersaline microbial mats.</title>
        <authorList>
            <person name="Wong H.L."/>
            <person name="Macleod F.I."/>
            <person name="White R.A. III"/>
            <person name="Burns B.P."/>
        </authorList>
    </citation>
    <scope>NUCLEOTIDE SEQUENCE</scope>
    <source>
        <strain evidence="1">Rbin_158</strain>
    </source>
</reference>
<dbReference type="AlphaFoldDB" id="A0A9D5JTS3"/>
<dbReference type="CDD" id="cd03801">
    <property type="entry name" value="GT4_PimA-like"/>
    <property type="match status" value="1"/>
</dbReference>
<proteinExistence type="predicted"/>
<organism evidence="1 2">
    <name type="scientific">candidate division KSB3 bacterium</name>
    <dbReference type="NCBI Taxonomy" id="2044937"/>
    <lineage>
        <taxon>Bacteria</taxon>
        <taxon>candidate division KSB3</taxon>
    </lineage>
</organism>
<gene>
    <name evidence="1" type="ORF">GF339_05750</name>
</gene>
<dbReference type="Pfam" id="PF13692">
    <property type="entry name" value="Glyco_trans_1_4"/>
    <property type="match status" value="1"/>
</dbReference>
<comment type="caution">
    <text evidence="1">The sequence shown here is derived from an EMBL/GenBank/DDBJ whole genome shotgun (WGS) entry which is preliminary data.</text>
</comment>
<name>A0A9D5JTS3_9BACT</name>
<dbReference type="SUPFAM" id="SSF53756">
    <property type="entry name" value="UDP-Glycosyltransferase/glycogen phosphorylase"/>
    <property type="match status" value="1"/>
</dbReference>
<protein>
    <submittedName>
        <fullName evidence="1">Glycosyltransferase</fullName>
    </submittedName>
</protein>
<evidence type="ECO:0000313" key="2">
    <source>
        <dbReference type="Proteomes" id="UP000649604"/>
    </source>
</evidence>
<dbReference type="PANTHER" id="PTHR12526">
    <property type="entry name" value="GLYCOSYLTRANSFERASE"/>
    <property type="match status" value="1"/>
</dbReference>
<feature type="non-terminal residue" evidence="1">
    <location>
        <position position="1"/>
    </location>
</feature>
<dbReference type="Proteomes" id="UP000649604">
    <property type="component" value="Unassembled WGS sequence"/>
</dbReference>
<dbReference type="Gene3D" id="3.40.50.2000">
    <property type="entry name" value="Glycogen Phosphorylase B"/>
    <property type="match status" value="1"/>
</dbReference>
<evidence type="ECO:0000313" key="1">
    <source>
        <dbReference type="EMBL" id="MBD3324068.1"/>
    </source>
</evidence>
<dbReference type="EMBL" id="WJJP01000178">
    <property type="protein sequence ID" value="MBD3324068.1"/>
    <property type="molecule type" value="Genomic_DNA"/>
</dbReference>
<accession>A0A9D5JTS3</accession>